<evidence type="ECO:0000313" key="2">
    <source>
        <dbReference type="EMBL" id="MBB3868710.1"/>
    </source>
</evidence>
<keyword evidence="3" id="KW-1185">Reference proteome</keyword>
<comment type="caution">
    <text evidence="2">The sequence shown here is derived from an EMBL/GenBank/DDBJ whole genome shotgun (WGS) entry which is preliminary data.</text>
</comment>
<evidence type="ECO:0000313" key="3">
    <source>
        <dbReference type="Proteomes" id="UP000613002"/>
    </source>
</evidence>
<gene>
    <name evidence="2" type="ORF">HNR78_001593</name>
</gene>
<accession>A0A6G9IZX8</accession>
<organism evidence="2 3">
    <name type="scientific">Parageobacillus toebii NBRC 107807</name>
    <dbReference type="NCBI Taxonomy" id="1223503"/>
    <lineage>
        <taxon>Bacteria</taxon>
        <taxon>Bacillati</taxon>
        <taxon>Bacillota</taxon>
        <taxon>Bacilli</taxon>
        <taxon>Bacillales</taxon>
        <taxon>Anoxybacillaceae</taxon>
        <taxon>Parageobacillus</taxon>
    </lineage>
</organism>
<name>A0A6G9IZX8_9BACL</name>
<dbReference type="Gene3D" id="3.30.457.10">
    <property type="entry name" value="Copper amine oxidase-like, N-terminal domain"/>
    <property type="match status" value="1"/>
</dbReference>
<dbReference type="InterPro" id="IPR036582">
    <property type="entry name" value="Mao_N_sf"/>
</dbReference>
<proteinExistence type="predicted"/>
<dbReference type="SUPFAM" id="SSF55383">
    <property type="entry name" value="Copper amine oxidase, domain N"/>
    <property type="match status" value="1"/>
</dbReference>
<dbReference type="Pfam" id="PF07833">
    <property type="entry name" value="Cu_amine_oxidN1"/>
    <property type="match status" value="1"/>
</dbReference>
<dbReference type="InterPro" id="IPR012854">
    <property type="entry name" value="Cu_amine_oxidase-like_N"/>
</dbReference>
<sequence length="325" mass="36655">MKEKGNIEWRKMMKKLFLSIMLLFSFTVSAFAQTTSPSFILKVNNVQVNAKEGAPFASNGTTYVPVNAIVQKMGDKVTWIKSQKKSVIQKKNKTVISIKANQTIAVFNGKVVPLVIKKVKGKNVNANIKALYKNNVLYVPVQFVSASQGFGYPVKIAKEGSKTVIYVGKIPAASKPSKPNTNTQPSGKKYPDGWVAPVLKSSWTPDKEKNRQILEKELGFEKGIYYHISGQPFAITIDNNWSNCEVMIAFSMWRDEAIPQSYRIPIVSKELFKFYFEKDADKVWNYFNSGHIPDRFTANGRTVKAENNPVDGRLYLEVGYKNKPF</sequence>
<feature type="domain" description="Copper amine oxidase-like N-terminal" evidence="1">
    <location>
        <begin position="42"/>
        <end position="161"/>
    </location>
</feature>
<reference evidence="2 3" key="1">
    <citation type="submission" date="2020-08" db="EMBL/GenBank/DDBJ databases">
        <title>Genomic Encyclopedia of Type Strains, Phase IV (KMG-IV): sequencing the most valuable type-strain genomes for metagenomic binning, comparative biology and taxonomic classification.</title>
        <authorList>
            <person name="Goeker M."/>
        </authorList>
    </citation>
    <scope>NUCLEOTIDE SEQUENCE [LARGE SCALE GENOMIC DNA]</scope>
    <source>
        <strain evidence="2 3">DSM 14590</strain>
    </source>
</reference>
<dbReference type="Proteomes" id="UP000613002">
    <property type="component" value="Unassembled WGS sequence"/>
</dbReference>
<dbReference type="RefSeq" id="WP_082805436.1">
    <property type="nucleotide sequence ID" value="NZ_BDAQ01000011.1"/>
</dbReference>
<protein>
    <recommendedName>
        <fullName evidence="1">Copper amine oxidase-like N-terminal domain-containing protein</fullName>
    </recommendedName>
</protein>
<dbReference type="EMBL" id="JACICZ010000004">
    <property type="protein sequence ID" value="MBB3868710.1"/>
    <property type="molecule type" value="Genomic_DNA"/>
</dbReference>
<evidence type="ECO:0000259" key="1">
    <source>
        <dbReference type="Pfam" id="PF07833"/>
    </source>
</evidence>
<dbReference type="AlphaFoldDB" id="A0A6G9IZX8"/>